<dbReference type="PANTHER" id="PTHR30386">
    <property type="entry name" value="MEMBRANE FUSION SUBUNIT OF EMRAB-TOLC MULTIDRUG EFFLUX PUMP"/>
    <property type="match status" value="1"/>
</dbReference>
<protein>
    <recommendedName>
        <fullName evidence="9">Membrane fusion protein (MFP) family protein</fullName>
    </recommendedName>
</protein>
<evidence type="ECO:0000256" key="8">
    <source>
        <dbReference type="ARBA" id="ARBA00023136"/>
    </source>
</evidence>
<evidence type="ECO:0000256" key="4">
    <source>
        <dbReference type="ARBA" id="ARBA00022475"/>
    </source>
</evidence>
<dbReference type="SUPFAM" id="SSF111369">
    <property type="entry name" value="HlyD-like secretion proteins"/>
    <property type="match status" value="1"/>
</dbReference>
<feature type="domain" description="AprE-like long alpha-helical hairpin" evidence="11">
    <location>
        <begin position="97"/>
        <end position="280"/>
    </location>
</feature>
<dbReference type="Gene3D" id="2.40.50.100">
    <property type="match status" value="1"/>
</dbReference>
<dbReference type="PRINTS" id="PR01490">
    <property type="entry name" value="RTXTOXIND"/>
</dbReference>
<evidence type="ECO:0000259" key="12">
    <source>
        <dbReference type="Pfam" id="PF26002"/>
    </source>
</evidence>
<dbReference type="GO" id="GO:0005886">
    <property type="term" value="C:plasma membrane"/>
    <property type="evidence" value="ECO:0007669"/>
    <property type="project" value="UniProtKB-SubCell"/>
</dbReference>
<dbReference type="PANTHER" id="PTHR30386:SF17">
    <property type="entry name" value="ALKALINE PROTEASE SECRETION PROTEIN APRE"/>
    <property type="match status" value="1"/>
</dbReference>
<dbReference type="RefSeq" id="WP_171368787.1">
    <property type="nucleotide sequence ID" value="NZ_VTXW01000021.1"/>
</dbReference>
<keyword evidence="5 9" id="KW-0997">Cell inner membrane</keyword>
<keyword evidence="3 9" id="KW-0813">Transport</keyword>
<evidence type="ECO:0000256" key="1">
    <source>
        <dbReference type="ARBA" id="ARBA00004377"/>
    </source>
</evidence>
<dbReference type="Pfam" id="PF26002">
    <property type="entry name" value="Beta-barrel_AprE"/>
    <property type="match status" value="1"/>
</dbReference>
<accession>A0A7Y3YS51</accession>
<comment type="subcellular location">
    <subcellularLocation>
        <location evidence="1 9">Cell inner membrane</location>
        <topology evidence="1 9">Single-pass membrane protein</topology>
    </subcellularLocation>
</comment>
<comment type="caution">
    <text evidence="13">The sequence shown here is derived from an EMBL/GenBank/DDBJ whole genome shotgun (WGS) entry which is preliminary data.</text>
</comment>
<dbReference type="AlphaFoldDB" id="A0A7Y3YS51"/>
<evidence type="ECO:0000256" key="2">
    <source>
        <dbReference type="ARBA" id="ARBA00009477"/>
    </source>
</evidence>
<gene>
    <name evidence="13" type="ORF">F0245_18750</name>
</gene>
<evidence type="ECO:0000313" key="13">
    <source>
        <dbReference type="EMBL" id="NOH35376.1"/>
    </source>
</evidence>
<dbReference type="InterPro" id="IPR058982">
    <property type="entry name" value="Beta-barrel_AprE"/>
</dbReference>
<feature type="coiled-coil region" evidence="10">
    <location>
        <begin position="212"/>
        <end position="275"/>
    </location>
</feature>
<dbReference type="NCBIfam" id="TIGR01843">
    <property type="entry name" value="type_I_hlyD"/>
    <property type="match status" value="1"/>
</dbReference>
<keyword evidence="7 9" id="KW-1133">Transmembrane helix</keyword>
<evidence type="ECO:0000256" key="5">
    <source>
        <dbReference type="ARBA" id="ARBA00022519"/>
    </source>
</evidence>
<evidence type="ECO:0000256" key="10">
    <source>
        <dbReference type="SAM" id="Coils"/>
    </source>
</evidence>
<sequence length="435" mass="48586">MKLHHSEYSRSFNLDLKPLIALGILIILICIVGAGFWSYKAPLHSASLASGKLVTELENQQVQHPTGGVVEELLKQEGQKVQKGDLLLLLSDPRLTSELEQLHQHLFNAQSQLDRVEAELSGEPIEWTSLHEIATPIQLQIRNDQVALLNQKRLIQKEKITSNLQQINQATNTQNSDKAWLLSDERSLKLFNEELDANSSLLEKGYVSKVAFLELQREYSSLVARIAEHKANIQKSQSKIAELISIQESLRIDFKHSAQEEKQDLLAEIQTIKKQISASKTLNDRIEIRAPASGEIINLSIHTKGGVIPPTSPVLEIVPERSRIVANVHINPKDIEAVYEGLSANIRLTSYSFRELPAVSGELIHLSADSITDPHLGTLFYQGKIAFDTKELSELGLVLKPGMPVEAQIVLKQRTVLDYLLSPLIQSLEKGMKET</sequence>
<evidence type="ECO:0000256" key="6">
    <source>
        <dbReference type="ARBA" id="ARBA00022692"/>
    </source>
</evidence>
<keyword evidence="8 9" id="KW-0472">Membrane</keyword>
<dbReference type="Gene3D" id="2.40.30.170">
    <property type="match status" value="1"/>
</dbReference>
<comment type="similarity">
    <text evidence="2 9">Belongs to the membrane fusion protein (MFP) (TC 8.A.1) family.</text>
</comment>
<reference evidence="13 14" key="1">
    <citation type="submission" date="2019-09" db="EMBL/GenBank/DDBJ databases">
        <title>Draft genome sequencing and comparative genomics of hatchery-associated Vibrios.</title>
        <authorList>
            <person name="Kehlet-Delgado H."/>
            <person name="Mueller R.S."/>
        </authorList>
    </citation>
    <scope>NUCLEOTIDE SEQUENCE [LARGE SCALE GENOMIC DNA]</scope>
    <source>
        <strain evidence="13 14">00-90-10</strain>
    </source>
</reference>
<keyword evidence="6 9" id="KW-0812">Transmembrane</keyword>
<organism evidence="13 14">
    <name type="scientific">Vibrio chagasii</name>
    <dbReference type="NCBI Taxonomy" id="170679"/>
    <lineage>
        <taxon>Bacteria</taxon>
        <taxon>Pseudomonadati</taxon>
        <taxon>Pseudomonadota</taxon>
        <taxon>Gammaproteobacteria</taxon>
        <taxon>Vibrionales</taxon>
        <taxon>Vibrionaceae</taxon>
        <taxon>Vibrio</taxon>
    </lineage>
</organism>
<name>A0A7Y3YS51_9VIBR</name>
<evidence type="ECO:0000313" key="14">
    <source>
        <dbReference type="Proteomes" id="UP000525336"/>
    </source>
</evidence>
<keyword evidence="10" id="KW-0175">Coiled coil</keyword>
<dbReference type="InterPro" id="IPR010129">
    <property type="entry name" value="T1SS_HlyD"/>
</dbReference>
<dbReference type="InterPro" id="IPR050739">
    <property type="entry name" value="MFP"/>
</dbReference>
<feature type="domain" description="AprE-like beta-barrel" evidence="12">
    <location>
        <begin position="325"/>
        <end position="410"/>
    </location>
</feature>
<dbReference type="EMBL" id="VTXW01000021">
    <property type="protein sequence ID" value="NOH35376.1"/>
    <property type="molecule type" value="Genomic_DNA"/>
</dbReference>
<evidence type="ECO:0000256" key="9">
    <source>
        <dbReference type="RuleBase" id="RU365093"/>
    </source>
</evidence>
<evidence type="ECO:0000256" key="7">
    <source>
        <dbReference type="ARBA" id="ARBA00022989"/>
    </source>
</evidence>
<proteinExistence type="inferred from homology"/>
<dbReference type="InterPro" id="IPR058781">
    <property type="entry name" value="HH_AprE-like"/>
</dbReference>
<dbReference type="Pfam" id="PF25994">
    <property type="entry name" value="HH_AprE"/>
    <property type="match status" value="1"/>
</dbReference>
<evidence type="ECO:0000256" key="3">
    <source>
        <dbReference type="ARBA" id="ARBA00022448"/>
    </source>
</evidence>
<dbReference type="GO" id="GO:0015031">
    <property type="term" value="P:protein transport"/>
    <property type="evidence" value="ECO:0007669"/>
    <property type="project" value="InterPro"/>
</dbReference>
<keyword evidence="4 9" id="KW-1003">Cell membrane</keyword>
<evidence type="ECO:0000259" key="11">
    <source>
        <dbReference type="Pfam" id="PF25994"/>
    </source>
</evidence>
<feature type="transmembrane region" description="Helical" evidence="9">
    <location>
        <begin position="20"/>
        <end position="39"/>
    </location>
</feature>
<dbReference type="Proteomes" id="UP000525336">
    <property type="component" value="Unassembled WGS sequence"/>
</dbReference>